<dbReference type="RefSeq" id="WP_168568554.1">
    <property type="nucleotide sequence ID" value="NZ_CP051167.1"/>
</dbReference>
<reference evidence="1 2" key="1">
    <citation type="submission" date="2020-04" db="EMBL/GenBank/DDBJ databases">
        <authorList>
            <person name="Basu S."/>
            <person name="Maruthanayagam V."/>
            <person name="Chakraborty S."/>
            <person name="Pramanik A."/>
            <person name="Mukherjee J."/>
            <person name="Brink B."/>
        </authorList>
    </citation>
    <scope>NUCLEOTIDE SEQUENCE [LARGE SCALE GENOMIC DNA]</scope>
    <source>
        <strain evidence="1 2">AP17</strain>
    </source>
</reference>
<dbReference type="KEGG" id="oxy:HCG48_07250"/>
<evidence type="ECO:0000313" key="1">
    <source>
        <dbReference type="EMBL" id="QIZ70399.1"/>
    </source>
</evidence>
<dbReference type="PANTHER" id="PTHR38009:SF1">
    <property type="entry name" value="CONSERVED HYPOTHETICAL PHAGE TAIL PROTEIN"/>
    <property type="match status" value="1"/>
</dbReference>
<dbReference type="GO" id="GO:0005198">
    <property type="term" value="F:structural molecule activity"/>
    <property type="evidence" value="ECO:0007669"/>
    <property type="project" value="InterPro"/>
</dbReference>
<dbReference type="Pfam" id="PF06841">
    <property type="entry name" value="Phage_T4_gp19"/>
    <property type="match status" value="1"/>
</dbReference>
<dbReference type="Proteomes" id="UP000500857">
    <property type="component" value="Chromosome"/>
</dbReference>
<dbReference type="InterPro" id="IPR011747">
    <property type="entry name" value="CHP02241"/>
</dbReference>
<proteinExistence type="predicted"/>
<accession>A0A6H1TYG2</accession>
<evidence type="ECO:0000313" key="2">
    <source>
        <dbReference type="Proteomes" id="UP000500857"/>
    </source>
</evidence>
<dbReference type="PANTHER" id="PTHR38009">
    <property type="entry name" value="CONSERVED HYPOTHETICAL PHAGE TAIL PROTEIN"/>
    <property type="match status" value="1"/>
</dbReference>
<dbReference type="AlphaFoldDB" id="A0A6H1TYG2"/>
<dbReference type="EMBL" id="CP051167">
    <property type="protein sequence ID" value="QIZ70399.1"/>
    <property type="molecule type" value="Genomic_DNA"/>
</dbReference>
<name>A0A6H1TYG2_9CYAN</name>
<dbReference type="InterPro" id="IPR010667">
    <property type="entry name" value="Phage_T4_Gp19"/>
</dbReference>
<protein>
    <submittedName>
        <fullName evidence="1">Phage tail protein</fullName>
    </submittedName>
</protein>
<organism evidence="1 2">
    <name type="scientific">Oxynema aestuarii AP17</name>
    <dbReference type="NCBI Taxonomy" id="2064643"/>
    <lineage>
        <taxon>Bacteria</taxon>
        <taxon>Bacillati</taxon>
        <taxon>Cyanobacteriota</taxon>
        <taxon>Cyanophyceae</taxon>
        <taxon>Oscillatoriophycideae</taxon>
        <taxon>Oscillatoriales</taxon>
        <taxon>Oscillatoriaceae</taxon>
        <taxon>Oxynema</taxon>
        <taxon>Oxynema aestuarii</taxon>
    </lineage>
</organism>
<keyword evidence="2" id="KW-1185">Reference proteome</keyword>
<sequence>MVSPIGELLACSKFYFELEGLEDLVCKKVSGVDITLQTAGDTKPYGVTKNAKSVMQATVTGVENKKITVEYVSTVEDIRLLQWYSDSHSEPIAGGGTTSKGEVKSGSLVFYNQGGDEAVRYNFKGCMPASYKSTKMEAGSTELATETVEIVYENLHRVK</sequence>
<gene>
    <name evidence="1" type="ORF">HCG48_07250</name>
</gene>